<dbReference type="InterPro" id="IPR003615">
    <property type="entry name" value="HNH_nuc"/>
</dbReference>
<gene>
    <name evidence="1" type="primary">orf201</name>
</gene>
<name>A0A097KMF5_9CHLO</name>
<dbReference type="GO" id="GO:0004519">
    <property type="term" value="F:endonuclease activity"/>
    <property type="evidence" value="ECO:0007669"/>
    <property type="project" value="UniProtKB-KW"/>
</dbReference>
<keyword evidence="1" id="KW-0150">Chloroplast</keyword>
<organism evidence="1">
    <name type="scientific">Xylochloris irregularis</name>
    <dbReference type="NCBI Taxonomy" id="480381"/>
    <lineage>
        <taxon>Eukaryota</taxon>
        <taxon>Viridiplantae</taxon>
        <taxon>Chlorophyta</taxon>
        <taxon>core chlorophytes</taxon>
        <taxon>Trebouxiophyceae</taxon>
        <taxon>Trebouxiophyceae incertae sedis</taxon>
        <taxon>Xylochloris</taxon>
    </lineage>
</organism>
<keyword evidence="1" id="KW-0255">Endonuclease</keyword>
<dbReference type="AlphaFoldDB" id="A0A097KMF5"/>
<sequence>MLQKLEEAPKLLEQNLPVEKHHIIPKSLGGPDAEWNLVVLTHTDHYIAHNPRFKVYSEFIDQLFLRLRTGQTLQAQRDRIKASHKTQKFYQTGFFNKFQQVLRGKKGGKTQTPKKIEKYRTKLSLLIQQALASRMVWTNKYLEYPVVIEPDECSLVLEVMKKLQEHRSFGTCQKSTITSGLARVMKGQRKSYQGWQVEIQK</sequence>
<proteinExistence type="predicted"/>
<geneLocation type="chloroplast" evidence="1"/>
<protein>
    <submittedName>
        <fullName evidence="1">Putative HNH homing endonuclease</fullName>
    </submittedName>
</protein>
<dbReference type="GeneID" id="22159558"/>
<reference evidence="1" key="1">
    <citation type="journal article" date="2014" name="BMC Evol. Biol.">
        <title>Chloroplast phylogenomic analysis resolves deep-level relationships within the green algal class Trebouxiophyceae.</title>
        <authorList>
            <person name="Lemieux C."/>
            <person name="Otis C."/>
            <person name="Turmel M."/>
        </authorList>
    </citation>
    <scope>NUCLEOTIDE SEQUENCE</scope>
</reference>
<dbReference type="RefSeq" id="YP_009105649.1">
    <property type="nucleotide sequence ID" value="NC_025534.1"/>
</dbReference>
<evidence type="ECO:0000313" key="1">
    <source>
        <dbReference type="EMBL" id="AIT94362.1"/>
    </source>
</evidence>
<dbReference type="CDD" id="cd00085">
    <property type="entry name" value="HNHc"/>
    <property type="match status" value="1"/>
</dbReference>
<keyword evidence="1" id="KW-0540">Nuclease</keyword>
<accession>A0A097KMF5</accession>
<keyword evidence="1" id="KW-0934">Plastid</keyword>
<keyword evidence="1" id="KW-0378">Hydrolase</keyword>
<dbReference type="EMBL" id="KM462872">
    <property type="protein sequence ID" value="AIT94362.1"/>
    <property type="molecule type" value="Genomic_DNA"/>
</dbReference>